<feature type="region of interest" description="Disordered" evidence="1">
    <location>
        <begin position="151"/>
        <end position="191"/>
    </location>
</feature>
<dbReference type="Proteomes" id="UP000217790">
    <property type="component" value="Unassembled WGS sequence"/>
</dbReference>
<gene>
    <name evidence="2" type="ORF">ARMGADRAFT_1037435</name>
</gene>
<dbReference type="InParanoid" id="A0A2H3CM10"/>
<proteinExistence type="predicted"/>
<evidence type="ECO:0000256" key="1">
    <source>
        <dbReference type="SAM" id="MobiDB-lite"/>
    </source>
</evidence>
<protein>
    <submittedName>
        <fullName evidence="2">Uncharacterized protein</fullName>
    </submittedName>
</protein>
<evidence type="ECO:0000313" key="2">
    <source>
        <dbReference type="EMBL" id="PBK84075.1"/>
    </source>
</evidence>
<keyword evidence="3" id="KW-1185">Reference proteome</keyword>
<reference evidence="3" key="1">
    <citation type="journal article" date="2017" name="Nat. Ecol. Evol.">
        <title>Genome expansion and lineage-specific genetic innovations in the forest pathogenic fungi Armillaria.</title>
        <authorList>
            <person name="Sipos G."/>
            <person name="Prasanna A.N."/>
            <person name="Walter M.C."/>
            <person name="O'Connor E."/>
            <person name="Balint B."/>
            <person name="Krizsan K."/>
            <person name="Kiss B."/>
            <person name="Hess J."/>
            <person name="Varga T."/>
            <person name="Slot J."/>
            <person name="Riley R."/>
            <person name="Boka B."/>
            <person name="Rigling D."/>
            <person name="Barry K."/>
            <person name="Lee J."/>
            <person name="Mihaltcheva S."/>
            <person name="LaButti K."/>
            <person name="Lipzen A."/>
            <person name="Waldron R."/>
            <person name="Moloney N.M."/>
            <person name="Sperisen C."/>
            <person name="Kredics L."/>
            <person name="Vagvoelgyi C."/>
            <person name="Patrignani A."/>
            <person name="Fitzpatrick D."/>
            <person name="Nagy I."/>
            <person name="Doyle S."/>
            <person name="Anderson J.B."/>
            <person name="Grigoriev I.V."/>
            <person name="Gueldener U."/>
            <person name="Muensterkoetter M."/>
            <person name="Nagy L.G."/>
        </authorList>
    </citation>
    <scope>NUCLEOTIDE SEQUENCE [LARGE SCALE GENOMIC DNA]</scope>
    <source>
        <strain evidence="3">Ar21-2</strain>
    </source>
</reference>
<sequence length="200" mass="21990">MFVRWSMCRKADGESPTSTNSAPDGYLREMSINQILGYSLDYLVASFDQTSESTERETSNSDVSRQFVTASLCAPLSMELILSACDSTAYNRIAPAYMADSVIQGATALSKYERNQTPLEIWLTVLQPASRRSYQVKPDLASGTKCIDEQIRGTSDRPRNGQCVEDRILPRGKDMAPGGRKDEQGDGPFTVLRAVGISSK</sequence>
<accession>A0A2H3CM10</accession>
<organism evidence="2 3">
    <name type="scientific">Armillaria gallica</name>
    <name type="common">Bulbous honey fungus</name>
    <name type="synonym">Armillaria bulbosa</name>
    <dbReference type="NCBI Taxonomy" id="47427"/>
    <lineage>
        <taxon>Eukaryota</taxon>
        <taxon>Fungi</taxon>
        <taxon>Dikarya</taxon>
        <taxon>Basidiomycota</taxon>
        <taxon>Agaricomycotina</taxon>
        <taxon>Agaricomycetes</taxon>
        <taxon>Agaricomycetidae</taxon>
        <taxon>Agaricales</taxon>
        <taxon>Marasmiineae</taxon>
        <taxon>Physalacriaceae</taxon>
        <taxon>Armillaria</taxon>
    </lineage>
</organism>
<evidence type="ECO:0000313" key="3">
    <source>
        <dbReference type="Proteomes" id="UP000217790"/>
    </source>
</evidence>
<feature type="region of interest" description="Disordered" evidence="1">
    <location>
        <begin position="1"/>
        <end position="25"/>
    </location>
</feature>
<feature type="compositionally biased region" description="Basic and acidic residues" evidence="1">
    <location>
        <begin position="151"/>
        <end position="184"/>
    </location>
</feature>
<dbReference type="AlphaFoldDB" id="A0A2H3CM10"/>
<name>A0A2H3CM10_ARMGA</name>
<dbReference type="EMBL" id="KZ293701">
    <property type="protein sequence ID" value="PBK84075.1"/>
    <property type="molecule type" value="Genomic_DNA"/>
</dbReference>